<keyword evidence="11" id="KW-1185">Reference proteome</keyword>
<comment type="subcellular location">
    <subcellularLocation>
        <location evidence="1">Membrane</location>
        <topology evidence="1">Multi-pass membrane protein</topology>
    </subcellularLocation>
</comment>
<feature type="transmembrane region" description="Helical" evidence="8">
    <location>
        <begin position="118"/>
        <end position="137"/>
    </location>
</feature>
<keyword evidence="5" id="KW-0406">Ion transport</keyword>
<dbReference type="Gene3D" id="1.10.287.70">
    <property type="match status" value="1"/>
</dbReference>
<evidence type="ECO:0000256" key="3">
    <source>
        <dbReference type="ARBA" id="ARBA00022692"/>
    </source>
</evidence>
<dbReference type="GO" id="GO:0008076">
    <property type="term" value="C:voltage-gated potassium channel complex"/>
    <property type="evidence" value="ECO:0007669"/>
    <property type="project" value="InterPro"/>
</dbReference>
<dbReference type="Gene3D" id="1.20.120.350">
    <property type="entry name" value="Voltage-gated potassium channels. Chain C"/>
    <property type="match status" value="1"/>
</dbReference>
<feature type="domain" description="Potassium channel" evidence="9">
    <location>
        <begin position="129"/>
        <end position="204"/>
    </location>
</feature>
<evidence type="ECO:0000256" key="7">
    <source>
        <dbReference type="ARBA" id="ARBA00023303"/>
    </source>
</evidence>
<keyword evidence="7 10" id="KW-0407">Ion channel</keyword>
<dbReference type="Pfam" id="PF07885">
    <property type="entry name" value="Ion_trans_2"/>
    <property type="match status" value="1"/>
</dbReference>
<name>A0A839NAE9_9MICO</name>
<keyword evidence="6 8" id="KW-0472">Membrane</keyword>
<dbReference type="InterPro" id="IPR013099">
    <property type="entry name" value="K_chnl_dom"/>
</dbReference>
<proteinExistence type="predicted"/>
<dbReference type="InterPro" id="IPR028325">
    <property type="entry name" value="VG_K_chnl"/>
</dbReference>
<evidence type="ECO:0000256" key="6">
    <source>
        <dbReference type="ARBA" id="ARBA00023136"/>
    </source>
</evidence>
<feature type="transmembrane region" description="Helical" evidence="8">
    <location>
        <begin position="149"/>
        <end position="168"/>
    </location>
</feature>
<dbReference type="SUPFAM" id="SSF81324">
    <property type="entry name" value="Voltage-gated potassium channels"/>
    <property type="match status" value="1"/>
</dbReference>
<accession>A0A839NAE9</accession>
<evidence type="ECO:0000313" key="11">
    <source>
        <dbReference type="Proteomes" id="UP000559182"/>
    </source>
</evidence>
<feature type="transmembrane region" description="Helical" evidence="8">
    <location>
        <begin position="17"/>
        <end position="37"/>
    </location>
</feature>
<evidence type="ECO:0000256" key="2">
    <source>
        <dbReference type="ARBA" id="ARBA00022448"/>
    </source>
</evidence>
<organism evidence="10 11">
    <name type="scientific">Flexivirga oryzae</name>
    <dbReference type="NCBI Taxonomy" id="1794944"/>
    <lineage>
        <taxon>Bacteria</taxon>
        <taxon>Bacillati</taxon>
        <taxon>Actinomycetota</taxon>
        <taxon>Actinomycetes</taxon>
        <taxon>Micrococcales</taxon>
        <taxon>Dermacoccaceae</taxon>
        <taxon>Flexivirga</taxon>
    </lineage>
</organism>
<comment type="caution">
    <text evidence="10">The sequence shown here is derived from an EMBL/GenBank/DDBJ whole genome shotgun (WGS) entry which is preliminary data.</text>
</comment>
<dbReference type="GO" id="GO:0001508">
    <property type="term" value="P:action potential"/>
    <property type="evidence" value="ECO:0007669"/>
    <property type="project" value="TreeGrafter"/>
</dbReference>
<dbReference type="Proteomes" id="UP000559182">
    <property type="component" value="Unassembled WGS sequence"/>
</dbReference>
<dbReference type="GO" id="GO:0005249">
    <property type="term" value="F:voltage-gated potassium channel activity"/>
    <property type="evidence" value="ECO:0007669"/>
    <property type="project" value="InterPro"/>
</dbReference>
<evidence type="ECO:0000256" key="4">
    <source>
        <dbReference type="ARBA" id="ARBA00022989"/>
    </source>
</evidence>
<dbReference type="InterPro" id="IPR027359">
    <property type="entry name" value="Volt_channel_dom_sf"/>
</dbReference>
<feature type="transmembrane region" description="Helical" evidence="8">
    <location>
        <begin position="49"/>
        <end position="68"/>
    </location>
</feature>
<keyword evidence="3 8" id="KW-0812">Transmembrane</keyword>
<feature type="transmembrane region" description="Helical" evidence="8">
    <location>
        <begin position="180"/>
        <end position="205"/>
    </location>
</feature>
<gene>
    <name evidence="10" type="ORF">FHU39_001586</name>
</gene>
<evidence type="ECO:0000256" key="8">
    <source>
        <dbReference type="SAM" id="Phobius"/>
    </source>
</evidence>
<evidence type="ECO:0000256" key="5">
    <source>
        <dbReference type="ARBA" id="ARBA00023065"/>
    </source>
</evidence>
<evidence type="ECO:0000259" key="9">
    <source>
        <dbReference type="Pfam" id="PF07885"/>
    </source>
</evidence>
<dbReference type="RefSeq" id="WP_183319849.1">
    <property type="nucleotide sequence ID" value="NZ_JACHVQ010000001.1"/>
</dbReference>
<dbReference type="AlphaFoldDB" id="A0A839NAE9"/>
<keyword evidence="4 8" id="KW-1133">Transmembrane helix</keyword>
<dbReference type="EMBL" id="JACHVQ010000001">
    <property type="protein sequence ID" value="MBB2891602.1"/>
    <property type="molecule type" value="Genomic_DNA"/>
</dbReference>
<dbReference type="Gene3D" id="1.20.5.110">
    <property type="match status" value="1"/>
</dbReference>
<evidence type="ECO:0000313" key="10">
    <source>
        <dbReference type="EMBL" id="MBB2891602.1"/>
    </source>
</evidence>
<keyword evidence="2" id="KW-0813">Transport</keyword>
<evidence type="ECO:0000256" key="1">
    <source>
        <dbReference type="ARBA" id="ARBA00004141"/>
    </source>
</evidence>
<reference evidence="10 11" key="1">
    <citation type="submission" date="2020-08" db="EMBL/GenBank/DDBJ databases">
        <title>Sequencing the genomes of 1000 actinobacteria strains.</title>
        <authorList>
            <person name="Klenk H.-P."/>
        </authorList>
    </citation>
    <scope>NUCLEOTIDE SEQUENCE [LARGE SCALE GENOMIC DNA]</scope>
    <source>
        <strain evidence="10 11">DSM 105369</strain>
    </source>
</reference>
<dbReference type="PANTHER" id="PTHR11537:SF254">
    <property type="entry name" value="POTASSIUM VOLTAGE-GATED CHANNEL PROTEIN SHAB"/>
    <property type="match status" value="1"/>
</dbReference>
<dbReference type="PANTHER" id="PTHR11537">
    <property type="entry name" value="VOLTAGE-GATED POTASSIUM CHANNEL"/>
    <property type="match status" value="1"/>
</dbReference>
<sequence>MNDDEARVQRWEAWADWPLTGIALLFLVAYAVPILGTHLSGRWDHFYDVVTWASWAAFAADYLVRLSLARRRVAFVRRNVIDLVVVVVPMLRPLRLLRVLALVNILSRRTGTSLRGRVGVYVTGSMVLLLFVGSLAVLDAERDAAGSNIHSFGEALWWSLVTVSTVGYGDFYPVTTTGRLVGAGMMIAGIALLGVVTASVATWFIDKVREVDSQASTATRQDIAELGAKIDELHALLDQHGITTK</sequence>
<protein>
    <submittedName>
        <fullName evidence="10">Voltage-gated potassium channel</fullName>
    </submittedName>
</protein>